<sequence>MADDGIGDSNDHSRMGRTTSPEENEEEDEPAADDQQRFSSPDIGLGDLASQKFQRNLMGESCLGAVGGPSEGCSTGSRRDDVPFSLRHFLSGNRPDSSRPTSTSNVGGGARPKVYPGTPPPSPRLHPEITSGLPDFVQDHLVVEQVYLNSTGPLSSLALDNIPPQLPPSPDGAYSNRVDLPFDLTSRSDSHDTPLDLPPLGGMVDVGPSKSLPDFLSDGPIRSERRHDSQPVSATNSPDREIGHALTLENSRLRRELEILKTQLSIQMTRSESLEREVNRLRNRDRTSASFDNIIEQLEENLSRMTRRAVTAENKVVRLKQENHALKSELESARISCRIRDSMTSAASSSQPQSDKERLASQLRNAANTAELSLRQLLMGVENLRTLASSLDSGQATRLEHSSSDSGDDEAGPAL</sequence>
<dbReference type="GO" id="GO:1903566">
    <property type="term" value="P:positive regulation of protein localization to cilium"/>
    <property type="evidence" value="ECO:0007669"/>
    <property type="project" value="TreeGrafter"/>
</dbReference>
<dbReference type="PANTHER" id="PTHR31259:SF3">
    <property type="entry name" value="ENDOSOME-ASSOCIATED-TRAFFICKING REGULATOR 1"/>
    <property type="match status" value="1"/>
</dbReference>
<feature type="region of interest" description="Disordered" evidence="5">
    <location>
        <begin position="391"/>
        <end position="415"/>
    </location>
</feature>
<dbReference type="EMBL" id="GHKJ01000342">
    <property type="protein sequence ID" value="MOY45372.1"/>
    <property type="molecule type" value="Transcribed_RNA"/>
</dbReference>
<dbReference type="GO" id="GO:0045724">
    <property type="term" value="P:positive regulation of cilium assembly"/>
    <property type="evidence" value="ECO:0007669"/>
    <property type="project" value="TreeGrafter"/>
</dbReference>
<keyword evidence="3 4" id="KW-0175">Coiled coil</keyword>
<dbReference type="GO" id="GO:0005769">
    <property type="term" value="C:early endosome"/>
    <property type="evidence" value="ECO:0007669"/>
    <property type="project" value="TreeGrafter"/>
</dbReference>
<feature type="coiled-coil region" evidence="4">
    <location>
        <begin position="257"/>
        <end position="336"/>
    </location>
</feature>
<proteinExistence type="inferred from homology"/>
<accession>A0A4P6D8B4</accession>
<feature type="region of interest" description="Disordered" evidence="5">
    <location>
        <begin position="159"/>
        <end position="239"/>
    </location>
</feature>
<dbReference type="GO" id="GO:0005813">
    <property type="term" value="C:centrosome"/>
    <property type="evidence" value="ECO:0007669"/>
    <property type="project" value="TreeGrafter"/>
</dbReference>
<evidence type="ECO:0000256" key="4">
    <source>
        <dbReference type="SAM" id="Coils"/>
    </source>
</evidence>
<organism evidence="6">
    <name type="scientific">Rhodnius prolixus</name>
    <name type="common">Triatomid bug</name>
    <dbReference type="NCBI Taxonomy" id="13249"/>
    <lineage>
        <taxon>Eukaryota</taxon>
        <taxon>Metazoa</taxon>
        <taxon>Ecdysozoa</taxon>
        <taxon>Arthropoda</taxon>
        <taxon>Hexapoda</taxon>
        <taxon>Insecta</taxon>
        <taxon>Pterygota</taxon>
        <taxon>Neoptera</taxon>
        <taxon>Paraneoptera</taxon>
        <taxon>Hemiptera</taxon>
        <taxon>Heteroptera</taxon>
        <taxon>Panheteroptera</taxon>
        <taxon>Cimicomorpha</taxon>
        <taxon>Reduviidae</taxon>
        <taxon>Triatominae</taxon>
        <taxon>Rhodnius</taxon>
    </lineage>
</organism>
<feature type="compositionally biased region" description="Acidic residues" evidence="5">
    <location>
        <begin position="406"/>
        <end position="415"/>
    </location>
</feature>
<dbReference type="GO" id="GO:0055037">
    <property type="term" value="C:recycling endosome"/>
    <property type="evidence" value="ECO:0007669"/>
    <property type="project" value="TreeGrafter"/>
</dbReference>
<dbReference type="VEuPathDB" id="VectorBase:RPRC014656"/>
<evidence type="ECO:0000313" key="6">
    <source>
        <dbReference type="EMBL" id="MOY45372.1"/>
    </source>
</evidence>
<evidence type="ECO:0000256" key="3">
    <source>
        <dbReference type="ARBA" id="ARBA00023054"/>
    </source>
</evidence>
<name>A0A4P6D8B4_RHOPR</name>
<dbReference type="GO" id="GO:0036064">
    <property type="term" value="C:ciliary basal body"/>
    <property type="evidence" value="ECO:0007669"/>
    <property type="project" value="TreeGrafter"/>
</dbReference>
<feature type="compositionally biased region" description="Polar residues" evidence="5">
    <location>
        <begin position="94"/>
        <end position="105"/>
    </location>
</feature>
<evidence type="ECO:0000256" key="2">
    <source>
        <dbReference type="ARBA" id="ARBA00016007"/>
    </source>
</evidence>
<evidence type="ECO:0000256" key="1">
    <source>
        <dbReference type="ARBA" id="ARBA00007791"/>
    </source>
</evidence>
<comment type="similarity">
    <text evidence="1">Belongs to the ENTR1 family.</text>
</comment>
<feature type="compositionally biased region" description="Acidic residues" evidence="5">
    <location>
        <begin position="22"/>
        <end position="32"/>
    </location>
</feature>
<dbReference type="GO" id="GO:0030496">
    <property type="term" value="C:midbody"/>
    <property type="evidence" value="ECO:0007669"/>
    <property type="project" value="TreeGrafter"/>
</dbReference>
<dbReference type="RefSeq" id="XP_073968906.1">
    <property type="nucleotide sequence ID" value="XM_074112805.1"/>
</dbReference>
<evidence type="ECO:0000256" key="5">
    <source>
        <dbReference type="SAM" id="MobiDB-lite"/>
    </source>
</evidence>
<dbReference type="InterPro" id="IPR026757">
    <property type="entry name" value="ENTR1"/>
</dbReference>
<dbReference type="AlphaFoldDB" id="A0A4P6D8B4"/>
<dbReference type="PANTHER" id="PTHR31259">
    <property type="entry name" value="ENDOSOME-ASSOCIATED TRAFFICKING REGULATOR 1"/>
    <property type="match status" value="1"/>
</dbReference>
<protein>
    <recommendedName>
        <fullName evidence="2">Endosome-associated-trafficking regulator 1</fullName>
    </recommendedName>
</protein>
<dbReference type="GO" id="GO:0032465">
    <property type="term" value="P:regulation of cytokinesis"/>
    <property type="evidence" value="ECO:0007669"/>
    <property type="project" value="TreeGrafter"/>
</dbReference>
<reference evidence="6" key="1">
    <citation type="submission" date="2019-04" db="EMBL/GenBank/DDBJ databases">
        <title>Analysis of the testis transcriptome of the Chagas disease vector Rhodnius prolixus.</title>
        <authorList>
            <person name="Cesar J."/>
            <person name="Ribeiro J.M."/>
            <person name="Pereira M.H."/>
            <person name="Araujo R.N."/>
            <person name="Gontijo N.F."/>
            <person name="Pessoa G."/>
            <person name="Sant'Anna M.V."/>
            <person name="Sorgine M.H."/>
            <person name="Majerowicz D."/>
            <person name="Carvalho A.B."/>
            <person name="Braz G."/>
            <person name="Mesquita R."/>
            <person name="Lagerblad P.O."/>
            <person name="Koerich L.B."/>
        </authorList>
    </citation>
    <scope>NUCLEOTIDE SEQUENCE</scope>
</reference>
<feature type="region of interest" description="Disordered" evidence="5">
    <location>
        <begin position="1"/>
        <end position="129"/>
    </location>
</feature>
<dbReference type="GeneID" id="141446274"/>